<dbReference type="Pfam" id="PF01827">
    <property type="entry name" value="FTH"/>
    <property type="match status" value="1"/>
</dbReference>
<proteinExistence type="predicted"/>
<protein>
    <recommendedName>
        <fullName evidence="1">DUF38 domain-containing protein</fullName>
    </recommendedName>
</protein>
<dbReference type="PANTHER" id="PTHR23014:SF1">
    <property type="entry name" value="DUF38 DOMAIN-CONTAINING PROTEIN-RELATED"/>
    <property type="match status" value="1"/>
</dbReference>
<reference evidence="2 3" key="1">
    <citation type="submission" date="2022-04" db="EMBL/GenBank/DDBJ databases">
        <title>Chromosome-level reference genomes for two strains of Caenorhabditis briggsae: an improved platform for comparative genomics.</title>
        <authorList>
            <person name="Stevens L."/>
            <person name="Andersen E."/>
        </authorList>
    </citation>
    <scope>NUCLEOTIDE SEQUENCE [LARGE SCALE GENOMIC DNA]</scope>
    <source>
        <strain evidence="2">VX34</strain>
        <tissue evidence="2">Whole-organism</tissue>
    </source>
</reference>
<keyword evidence="3" id="KW-1185">Reference proteome</keyword>
<name>A0AAE9FGE4_CAEBR</name>
<dbReference type="Proteomes" id="UP000829354">
    <property type="component" value="Chromosome X"/>
</dbReference>
<evidence type="ECO:0000313" key="3">
    <source>
        <dbReference type="Proteomes" id="UP000829354"/>
    </source>
</evidence>
<accession>A0AAE9FGE4</accession>
<dbReference type="InterPro" id="IPR002900">
    <property type="entry name" value="DUF38/FTH_CAE_spp"/>
</dbReference>
<organism evidence="2 3">
    <name type="scientific">Caenorhabditis briggsae</name>
    <dbReference type="NCBI Taxonomy" id="6238"/>
    <lineage>
        <taxon>Eukaryota</taxon>
        <taxon>Metazoa</taxon>
        <taxon>Ecdysozoa</taxon>
        <taxon>Nematoda</taxon>
        <taxon>Chromadorea</taxon>
        <taxon>Rhabditida</taxon>
        <taxon>Rhabditina</taxon>
        <taxon>Rhabditomorpha</taxon>
        <taxon>Rhabditoidea</taxon>
        <taxon>Rhabditidae</taxon>
        <taxon>Peloderinae</taxon>
        <taxon>Caenorhabditis</taxon>
    </lineage>
</organism>
<evidence type="ECO:0000313" key="2">
    <source>
        <dbReference type="EMBL" id="UMM39126.1"/>
    </source>
</evidence>
<sequence length="410" mass="47109">MGCFNNIDFTGKEKNLCLAPYLRHLEAASIAKDVEKAGGIWKEMSADDKKAETNFPVKKLGQFFNSQLKVTFSEMAVASFEQLPDVVLREVLRDQVFISLQRIRKVHPNLTSFIEKNKNLIESNLKRLEVKEHRNFVKVKMSDLWRHVEVGYKEKEDGCVVIHKDKKQIVKNEDVLSRILEDLILVLTHQKQSLVSLSLAFSDNHPTFFENLAEYLATRRHQLQVEQLEIKIADVSRLIPLLQGLSAKHLKSIHLRSPTGERSHGRAWDLTGISDQNVWKEAKEVVVERIAVRVPVRNLLHLSTINIHMDNVTAEDIHSLRQTALYSSDFKSFKIKFNSLEDESLLLVLLGNPARTRRMPSGNIKMTWWFTLEEHPDAFTKVVEIVRKRDVFKFSNSSIAMALEDPIVVA</sequence>
<evidence type="ECO:0000259" key="1">
    <source>
        <dbReference type="Pfam" id="PF01827"/>
    </source>
</evidence>
<dbReference type="PANTHER" id="PTHR23014">
    <property type="entry name" value="F-BOX A PROTEIN"/>
    <property type="match status" value="1"/>
</dbReference>
<gene>
    <name evidence="2" type="ORF">L5515_016319</name>
</gene>
<dbReference type="AlphaFoldDB" id="A0AAE9FGE4"/>
<dbReference type="EMBL" id="CP092625">
    <property type="protein sequence ID" value="UMM39126.1"/>
    <property type="molecule type" value="Genomic_DNA"/>
</dbReference>
<feature type="domain" description="DUF38" evidence="1">
    <location>
        <begin position="207"/>
        <end position="344"/>
    </location>
</feature>